<dbReference type="Proteomes" id="UP000003250">
    <property type="component" value="Unassembled WGS sequence"/>
</dbReference>
<dbReference type="AlphaFoldDB" id="H0I1A0"/>
<dbReference type="RefSeq" id="WP_008839807.1">
    <property type="nucleotide sequence ID" value="NZ_AHAM01000278.1"/>
</dbReference>
<dbReference type="EMBL" id="AHAM01000278">
    <property type="protein sequence ID" value="EHK53262.1"/>
    <property type="molecule type" value="Genomic_DNA"/>
</dbReference>
<protein>
    <submittedName>
        <fullName evidence="1">Uncharacterized protein</fullName>
    </submittedName>
</protein>
<evidence type="ECO:0000313" key="2">
    <source>
        <dbReference type="Proteomes" id="UP000003250"/>
    </source>
</evidence>
<evidence type="ECO:0000313" key="1">
    <source>
        <dbReference type="EMBL" id="EHK53262.1"/>
    </source>
</evidence>
<keyword evidence="2" id="KW-1185">Reference proteome</keyword>
<gene>
    <name evidence="1" type="ORF">MAXJ12_31187</name>
</gene>
<proteinExistence type="predicted"/>
<dbReference type="PATRIC" id="fig|1107882.3.peg.6033"/>
<reference evidence="1 2" key="1">
    <citation type="journal article" date="2012" name="J. Bacteriol.">
        <title>Draft Genome Sequence of Mesorhizobium alhagi CCNWXJ12-2T, a Novel Salt-Resistant Species Isolated from the Desert of Northwestern China.</title>
        <authorList>
            <person name="Zhou M."/>
            <person name="Chen W."/>
            <person name="Chen H."/>
            <person name="Wei G."/>
        </authorList>
    </citation>
    <scope>NUCLEOTIDE SEQUENCE [LARGE SCALE GENOMIC DNA]</scope>
    <source>
        <strain evidence="1 2">CCNWXJ12-2</strain>
    </source>
</reference>
<accession>H0I1A0</accession>
<organism evidence="1 2">
    <name type="scientific">Mesorhizobium alhagi CCNWXJ12-2</name>
    <dbReference type="NCBI Taxonomy" id="1107882"/>
    <lineage>
        <taxon>Bacteria</taxon>
        <taxon>Pseudomonadati</taxon>
        <taxon>Pseudomonadota</taxon>
        <taxon>Alphaproteobacteria</taxon>
        <taxon>Hyphomicrobiales</taxon>
        <taxon>Phyllobacteriaceae</taxon>
        <taxon>Allomesorhizobium</taxon>
    </lineage>
</organism>
<dbReference type="OrthoDB" id="7877213at2"/>
<name>H0I1A0_9HYPH</name>
<sequence length="73" mass="7975">MSDDLEIDSRLGPAPALSIATLADLGLSDAMIARYFAIDLGRLYTLQKRGRLAEASSFRANYREGLSTLRQGN</sequence>